<keyword evidence="2" id="KW-1185">Reference proteome</keyword>
<evidence type="ECO:0000313" key="2">
    <source>
        <dbReference type="Proteomes" id="UP001612741"/>
    </source>
</evidence>
<dbReference type="Proteomes" id="UP001612741">
    <property type="component" value="Unassembled WGS sequence"/>
</dbReference>
<dbReference type="SUPFAM" id="SSF52777">
    <property type="entry name" value="CoA-dependent acyltransferases"/>
    <property type="match status" value="2"/>
</dbReference>
<dbReference type="Gene3D" id="3.30.559.10">
    <property type="entry name" value="Chloramphenicol acetyltransferase-like domain"/>
    <property type="match status" value="1"/>
</dbReference>
<evidence type="ECO:0000313" key="1">
    <source>
        <dbReference type="EMBL" id="MFI6501186.1"/>
    </source>
</evidence>
<protein>
    <recommendedName>
        <fullName evidence="3">Condensation domain-containing protein</fullName>
    </recommendedName>
</protein>
<comment type="caution">
    <text evidence="1">The sequence shown here is derived from an EMBL/GenBank/DDBJ whole genome shotgun (WGS) entry which is preliminary data.</text>
</comment>
<organism evidence="1 2">
    <name type="scientific">Nonomuraea typhae</name>
    <dbReference type="NCBI Taxonomy" id="2603600"/>
    <lineage>
        <taxon>Bacteria</taxon>
        <taxon>Bacillati</taxon>
        <taxon>Actinomycetota</taxon>
        <taxon>Actinomycetes</taxon>
        <taxon>Streptosporangiales</taxon>
        <taxon>Streptosporangiaceae</taxon>
        <taxon>Nonomuraea</taxon>
    </lineage>
</organism>
<reference evidence="1 2" key="1">
    <citation type="submission" date="2024-10" db="EMBL/GenBank/DDBJ databases">
        <title>The Natural Products Discovery Center: Release of the First 8490 Sequenced Strains for Exploring Actinobacteria Biosynthetic Diversity.</title>
        <authorList>
            <person name="Kalkreuter E."/>
            <person name="Kautsar S.A."/>
            <person name="Yang D."/>
            <person name="Bader C.D."/>
            <person name="Teijaro C.N."/>
            <person name="Fluegel L."/>
            <person name="Davis C.M."/>
            <person name="Simpson J.R."/>
            <person name="Lauterbach L."/>
            <person name="Steele A.D."/>
            <person name="Gui C."/>
            <person name="Meng S."/>
            <person name="Li G."/>
            <person name="Viehrig K."/>
            <person name="Ye F."/>
            <person name="Su P."/>
            <person name="Kiefer A.F."/>
            <person name="Nichols A."/>
            <person name="Cepeda A.J."/>
            <person name="Yan W."/>
            <person name="Fan B."/>
            <person name="Jiang Y."/>
            <person name="Adhikari A."/>
            <person name="Zheng C.-J."/>
            <person name="Schuster L."/>
            <person name="Cowan T.M."/>
            <person name="Smanski M.J."/>
            <person name="Chevrette M.G."/>
            <person name="De Carvalho L.P.S."/>
            <person name="Shen B."/>
        </authorList>
    </citation>
    <scope>NUCLEOTIDE SEQUENCE [LARGE SCALE GENOMIC DNA]</scope>
    <source>
        <strain evidence="1 2">NPDC050545</strain>
    </source>
</reference>
<dbReference type="EMBL" id="JBITGY010000007">
    <property type="protein sequence ID" value="MFI6501186.1"/>
    <property type="molecule type" value="Genomic_DNA"/>
</dbReference>
<dbReference type="Gene3D" id="3.30.559.30">
    <property type="entry name" value="Nonribosomal peptide synthetase, condensation domain"/>
    <property type="match status" value="1"/>
</dbReference>
<dbReference type="InterPro" id="IPR023213">
    <property type="entry name" value="CAT-like_dom_sf"/>
</dbReference>
<accession>A0ABW7YZ45</accession>
<gene>
    <name evidence="1" type="ORF">ACIBG2_27675</name>
</gene>
<proteinExistence type="predicted"/>
<evidence type="ECO:0008006" key="3">
    <source>
        <dbReference type="Google" id="ProtNLM"/>
    </source>
</evidence>
<dbReference type="RefSeq" id="WP_397085542.1">
    <property type="nucleotide sequence ID" value="NZ_JBITGY010000007.1"/>
</dbReference>
<sequence length="413" mass="45811">MEAPLTWGQQDVWRAVLAAEPQEQYLNLARVFPGPKRPVTVMQARLALDRLVARHEALRTRLTGPREAPRQFIAETASPYLEIVKGERAHRVSERLSAMPFDYWREWPLRAAFVVGDGFVRQVVVVLCPLAADGPGADLVARDFRLLLSRGELPPLQADRPRDLAAWQSSADGRGHSDETVAWWLAEYARIDPFELTASPHRPRYVEATMTSTALAAAVRTVAARRRVASSAALLTGAVSLVGRLTGQRTCGMRAIIDNRFTGGRRDVVSTLAQEGLVVLEPGTPDFGALAHQGAQALLRACRRAEYNPYALEEALAGSRARSFGRFHDGRTIRRDPPPELDAPQIRRAMDKTDLAWTDAMDRNISDFRLHISGEPDRMDVSLRADTGLLSPLAIEAYLLDLERLFVEESLVA</sequence>
<name>A0ABW7YZ45_9ACTN</name>